<feature type="compositionally biased region" description="Low complexity" evidence="2">
    <location>
        <begin position="539"/>
        <end position="574"/>
    </location>
</feature>
<accession>A0A5P8JXY8</accession>
<dbReference type="Gene3D" id="3.50.50.60">
    <property type="entry name" value="FAD/NAD(P)-binding domain"/>
    <property type="match status" value="1"/>
</dbReference>
<dbReference type="PROSITE" id="PS50006">
    <property type="entry name" value="FHA_DOMAIN"/>
    <property type="match status" value="1"/>
</dbReference>
<dbReference type="SUPFAM" id="SSF51905">
    <property type="entry name" value="FAD/NAD(P)-binding domain"/>
    <property type="match status" value="1"/>
</dbReference>
<dbReference type="SUPFAM" id="SSF49879">
    <property type="entry name" value="SMAD/FHA domain"/>
    <property type="match status" value="1"/>
</dbReference>
<dbReference type="PANTHER" id="PTHR23308">
    <property type="entry name" value="NUCLEAR INHIBITOR OF PROTEIN PHOSPHATASE-1"/>
    <property type="match status" value="1"/>
</dbReference>
<dbReference type="InterPro" id="IPR008984">
    <property type="entry name" value="SMAD_FHA_dom_sf"/>
</dbReference>
<protein>
    <submittedName>
        <fullName evidence="4">FHA domain-containing protein</fullName>
    </submittedName>
</protein>
<gene>
    <name evidence="4" type="ORF">F9278_05125</name>
</gene>
<feature type="region of interest" description="Disordered" evidence="2">
    <location>
        <begin position="538"/>
        <end position="574"/>
    </location>
</feature>
<dbReference type="Gene3D" id="2.60.200.20">
    <property type="match status" value="1"/>
</dbReference>
<dbReference type="AlphaFoldDB" id="A0A5P8JXY8"/>
<sequence>MLSVIVGRSGPFAGQSVVLGDAPLTFGRKSDNDVVIVSVSASRFHAEIVTENGAYVLRDRDSRNGTYVNELRVTRHELTPGDTIRIGDETFLFETQEAVETVMDLSQLALPRADAAANPGVLRVTVSGGGPVGLAFALLLEDALPGRVSVTVHDGRWVRDGTTVVWKDETQGNVRRQQVVTVQSRQYLALSEEIRMALFGDGGQFSEMWPLGPDSVDGRPPRNIRIAYIEDRLLELANSKPAIRLVPKKFDPVEQGHLIARDHVLVICEGGRSRTREHFADRFGAADATIYSLDGEHLQDVILGLRVKSRLSDPMSVLLTVAQNRFLLNSLRGEGFLNMRLTREEARNVIGIDPVRQVFEECIAARPCVMSRHEDNEFVCPTHGTLFLPALLRGSPLWKRIQEGLRLFGVDEDDLSAITSFRLDMVQRPRFTAQLTRPTADRPGTYGFLLGDAANAIHFWPGRGLNSGLASAVSLARSLSRVWRGRPLRDADFIRHEAAMSMLQYRHKSRAWNAMVTTDERGVTRAIKDIIDRSMEATAGPAGPAAGVARPAAGGAGPAPRVAGSAAGGSASAGASGADVEILLDRMRSIRERLAERLPGLPDDEQLRSHLAALAPSTLRTLQESGAWDTLIVGGEEADIDIFYQQDAPVFVPATPRATDPLPDPRTSAILGPS</sequence>
<evidence type="ECO:0000313" key="4">
    <source>
        <dbReference type="EMBL" id="QFQ95664.1"/>
    </source>
</evidence>
<proteinExistence type="predicted"/>
<organism evidence="4 5">
    <name type="scientific">Streptomyces phaeolivaceus</name>
    <dbReference type="NCBI Taxonomy" id="2653200"/>
    <lineage>
        <taxon>Bacteria</taxon>
        <taxon>Bacillati</taxon>
        <taxon>Actinomycetota</taxon>
        <taxon>Actinomycetes</taxon>
        <taxon>Kitasatosporales</taxon>
        <taxon>Streptomycetaceae</taxon>
        <taxon>Streptomyces</taxon>
    </lineage>
</organism>
<dbReference type="InterPro" id="IPR000253">
    <property type="entry name" value="FHA_dom"/>
</dbReference>
<feature type="domain" description="FHA" evidence="3">
    <location>
        <begin position="24"/>
        <end position="73"/>
    </location>
</feature>
<dbReference type="InterPro" id="IPR036188">
    <property type="entry name" value="FAD/NAD-bd_sf"/>
</dbReference>
<dbReference type="InterPro" id="IPR050923">
    <property type="entry name" value="Cell_Proc_Reg/RNA_Proc"/>
</dbReference>
<keyword evidence="1" id="KW-0597">Phosphoprotein</keyword>
<dbReference type="SMART" id="SM00240">
    <property type="entry name" value="FHA"/>
    <property type="match status" value="1"/>
</dbReference>
<feature type="region of interest" description="Disordered" evidence="2">
    <location>
        <begin position="655"/>
        <end position="674"/>
    </location>
</feature>
<dbReference type="CDD" id="cd00060">
    <property type="entry name" value="FHA"/>
    <property type="match status" value="1"/>
</dbReference>
<dbReference type="RefSeq" id="WP_152167196.1">
    <property type="nucleotide sequence ID" value="NZ_CP045096.1"/>
</dbReference>
<evidence type="ECO:0000256" key="2">
    <source>
        <dbReference type="SAM" id="MobiDB-lite"/>
    </source>
</evidence>
<evidence type="ECO:0000256" key="1">
    <source>
        <dbReference type="ARBA" id="ARBA00022553"/>
    </source>
</evidence>
<dbReference type="KEGG" id="sphv:F9278_05125"/>
<dbReference type="EMBL" id="CP045096">
    <property type="protein sequence ID" value="QFQ95664.1"/>
    <property type="molecule type" value="Genomic_DNA"/>
</dbReference>
<keyword evidence="5" id="KW-1185">Reference proteome</keyword>
<reference evidence="4 5" key="1">
    <citation type="submission" date="2019-10" db="EMBL/GenBank/DDBJ databases">
        <title>Streptomyces sp. strain GY16 isolated from leaves of Broussonetia papyrifera.</title>
        <authorList>
            <person name="Mo P."/>
        </authorList>
    </citation>
    <scope>NUCLEOTIDE SEQUENCE [LARGE SCALE GENOMIC DNA]</scope>
    <source>
        <strain evidence="4 5">GY16</strain>
    </source>
</reference>
<evidence type="ECO:0000259" key="3">
    <source>
        <dbReference type="PROSITE" id="PS50006"/>
    </source>
</evidence>
<dbReference type="Pfam" id="PF00498">
    <property type="entry name" value="FHA"/>
    <property type="match status" value="1"/>
</dbReference>
<evidence type="ECO:0000313" key="5">
    <source>
        <dbReference type="Proteomes" id="UP000327294"/>
    </source>
</evidence>
<dbReference type="Proteomes" id="UP000327294">
    <property type="component" value="Chromosome"/>
</dbReference>
<name>A0A5P8JXY8_9ACTN</name>